<keyword evidence="2" id="KW-1185">Reference proteome</keyword>
<dbReference type="AlphaFoldDB" id="A0A5M3XPC1"/>
<protein>
    <submittedName>
        <fullName evidence="1">Uncharacterized protein</fullName>
    </submittedName>
</protein>
<evidence type="ECO:0000313" key="2">
    <source>
        <dbReference type="Proteomes" id="UP000377595"/>
    </source>
</evidence>
<reference evidence="1 2" key="1">
    <citation type="submission" date="2019-10" db="EMBL/GenBank/DDBJ databases">
        <title>Whole genome shotgun sequence of Acrocarpospora pleiomorpha NBRC 16267.</title>
        <authorList>
            <person name="Ichikawa N."/>
            <person name="Kimura A."/>
            <person name="Kitahashi Y."/>
            <person name="Komaki H."/>
            <person name="Oguchi A."/>
        </authorList>
    </citation>
    <scope>NUCLEOTIDE SEQUENCE [LARGE SCALE GENOMIC DNA]</scope>
    <source>
        <strain evidence="1 2">NBRC 16267</strain>
    </source>
</reference>
<dbReference type="RefSeq" id="WP_155348002.1">
    <property type="nucleotide sequence ID" value="NZ_BAAAHM010000039.1"/>
</dbReference>
<comment type="caution">
    <text evidence="1">The sequence shown here is derived from an EMBL/GenBank/DDBJ whole genome shotgun (WGS) entry which is preliminary data.</text>
</comment>
<name>A0A5M3XPC1_9ACTN</name>
<dbReference type="EMBL" id="BLAF01000038">
    <property type="protein sequence ID" value="GES23084.1"/>
    <property type="molecule type" value="Genomic_DNA"/>
</dbReference>
<proteinExistence type="predicted"/>
<dbReference type="OrthoDB" id="5193964at2"/>
<gene>
    <name evidence="1" type="ORF">Aple_059830</name>
</gene>
<sequence>MSTRDAIKRAFDEYFTGYRMSLPDECLNESAGEFEQNGWDVQYKFGSDYLECYATHRMTNDRLYRIYADGRVELMDSTTDGVLPDHDRNFSDEVRRRGYRG</sequence>
<dbReference type="Proteomes" id="UP000377595">
    <property type="component" value="Unassembled WGS sequence"/>
</dbReference>
<organism evidence="1 2">
    <name type="scientific">Acrocarpospora pleiomorpha</name>
    <dbReference type="NCBI Taxonomy" id="90975"/>
    <lineage>
        <taxon>Bacteria</taxon>
        <taxon>Bacillati</taxon>
        <taxon>Actinomycetota</taxon>
        <taxon>Actinomycetes</taxon>
        <taxon>Streptosporangiales</taxon>
        <taxon>Streptosporangiaceae</taxon>
        <taxon>Acrocarpospora</taxon>
    </lineage>
</organism>
<accession>A0A5M3XPC1</accession>
<evidence type="ECO:0000313" key="1">
    <source>
        <dbReference type="EMBL" id="GES23084.1"/>
    </source>
</evidence>